<dbReference type="GO" id="GO:0005975">
    <property type="term" value="P:carbohydrate metabolic process"/>
    <property type="evidence" value="ECO:0007669"/>
    <property type="project" value="InterPro"/>
</dbReference>
<dbReference type="Proteomes" id="UP000265692">
    <property type="component" value="Unassembled WGS sequence"/>
</dbReference>
<evidence type="ECO:0000313" key="4">
    <source>
        <dbReference type="EMBL" id="RHW39881.1"/>
    </source>
</evidence>
<feature type="transmembrane region" description="Helical" evidence="1">
    <location>
        <begin position="454"/>
        <end position="474"/>
    </location>
</feature>
<evidence type="ECO:0000256" key="2">
    <source>
        <dbReference type="SAM" id="SignalP"/>
    </source>
</evidence>
<dbReference type="Pfam" id="PF22026">
    <property type="entry name" value="Alpha-amylase_C_2"/>
    <property type="match status" value="1"/>
</dbReference>
<dbReference type="Gene3D" id="2.60.40.1180">
    <property type="entry name" value="Golgi alpha-mannosidase II"/>
    <property type="match status" value="1"/>
</dbReference>
<evidence type="ECO:0000256" key="1">
    <source>
        <dbReference type="SAM" id="Phobius"/>
    </source>
</evidence>
<dbReference type="OrthoDB" id="9805159at2"/>
<keyword evidence="4" id="KW-0456">Lyase</keyword>
<evidence type="ECO:0000313" key="5">
    <source>
        <dbReference type="Proteomes" id="UP000265692"/>
    </source>
</evidence>
<dbReference type="SUPFAM" id="SSF51445">
    <property type="entry name" value="(Trans)glycosidases"/>
    <property type="match status" value="1"/>
</dbReference>
<feature type="signal peptide" evidence="2">
    <location>
        <begin position="1"/>
        <end position="26"/>
    </location>
</feature>
<dbReference type="Gene3D" id="3.20.20.80">
    <property type="entry name" value="Glycosidases"/>
    <property type="match status" value="1"/>
</dbReference>
<gene>
    <name evidence="4" type="ORF">D1B33_03250</name>
</gene>
<dbReference type="SMART" id="SM00642">
    <property type="entry name" value="Aamy"/>
    <property type="match status" value="1"/>
</dbReference>
<protein>
    <submittedName>
        <fullName evidence="4">Alpha-amlyase</fullName>
    </submittedName>
</protein>
<dbReference type="Pfam" id="PF00128">
    <property type="entry name" value="Alpha-amylase"/>
    <property type="match status" value="1"/>
</dbReference>
<reference evidence="4 5" key="1">
    <citation type="submission" date="2018-08" db="EMBL/GenBank/DDBJ databases">
        <title>Lysinibacillus sp. YLB-03 draft genome sequence.</title>
        <authorList>
            <person name="Yu L."/>
        </authorList>
    </citation>
    <scope>NUCLEOTIDE SEQUENCE [LARGE SCALE GENOMIC DNA]</scope>
    <source>
        <strain evidence="4 5">YLB-03</strain>
    </source>
</reference>
<keyword evidence="5" id="KW-1185">Reference proteome</keyword>
<comment type="caution">
    <text evidence="4">The sequence shown here is derived from an EMBL/GenBank/DDBJ whole genome shotgun (WGS) entry which is preliminary data.</text>
</comment>
<proteinExistence type="predicted"/>
<evidence type="ECO:0000259" key="3">
    <source>
        <dbReference type="SMART" id="SM00642"/>
    </source>
</evidence>
<dbReference type="AlphaFoldDB" id="A0A396STS1"/>
<name>A0A396STS1_9BACL</name>
<feature type="chain" id="PRO_5017356688" evidence="2">
    <location>
        <begin position="27"/>
        <end position="485"/>
    </location>
</feature>
<feature type="domain" description="Glycosyl hydrolase family 13 catalytic" evidence="3">
    <location>
        <begin position="41"/>
        <end position="356"/>
    </location>
</feature>
<dbReference type="InterPro" id="IPR013780">
    <property type="entry name" value="Glyco_hydro_b"/>
</dbReference>
<sequence length="485" mass="54274">MKLIKWISAAGCTALLAASFSFTAVAKVQETKTIADETIYDLLVDRYFNGTAENDFDTDPKDISQFAGGDFRGLVDKSSLITKMGFSIVSIGSVFETETYDGSMVTSYSELEPHFGTSEELQNVIAAFQKSNMKVMVDFPLTNVSENHEWAQDPSKSDWIASTSEGKVQWDLQNEEVQQALLDAIVEFSSAYDFGGMRLTNLGDAPVEFVNDLISAIKSENENLYVISNEESDANFDAKYFNDTTEAFRNAYKNVNEDSSTLLDHIESFAEGEQAPPQLMLDSLLTDRFTLTVEAYPPTRTRLGIVSTLLLPGVPVMQYGTEIIMNGEAGPEAHQLYNFKTDEEMIDFIGNIQTLRTQSDTLRNGEFKLLKNEDGFLAFERSSDEETWVVVVNNTGETTRLDISEEDIGTGKELRAMLDSDTVRMNEDGNYPIVLDREIVEIFQVTEERGINKGYLAALGLVYLLFIAFIIAIIKRGKRRRSDQQ</sequence>
<dbReference type="EMBL" id="QWEI01000001">
    <property type="protein sequence ID" value="RHW39881.1"/>
    <property type="molecule type" value="Genomic_DNA"/>
</dbReference>
<dbReference type="PANTHER" id="PTHR10357">
    <property type="entry name" value="ALPHA-AMYLASE FAMILY MEMBER"/>
    <property type="match status" value="1"/>
</dbReference>
<keyword evidence="1" id="KW-1133">Transmembrane helix</keyword>
<dbReference type="InterPro" id="IPR054174">
    <property type="entry name" value="Alpha-amylase-like_C"/>
</dbReference>
<dbReference type="SUPFAM" id="SSF51011">
    <property type="entry name" value="Glycosyl hydrolase domain"/>
    <property type="match status" value="1"/>
</dbReference>
<organism evidence="4 5">
    <name type="scientific">Ureibacillus yapensis</name>
    <dbReference type="NCBI Taxonomy" id="2304605"/>
    <lineage>
        <taxon>Bacteria</taxon>
        <taxon>Bacillati</taxon>
        <taxon>Bacillota</taxon>
        <taxon>Bacilli</taxon>
        <taxon>Bacillales</taxon>
        <taxon>Caryophanaceae</taxon>
        <taxon>Ureibacillus</taxon>
    </lineage>
</organism>
<dbReference type="RefSeq" id="WP_118874891.1">
    <property type="nucleotide sequence ID" value="NZ_QWEI01000001.1"/>
</dbReference>
<keyword evidence="1" id="KW-0472">Membrane</keyword>
<dbReference type="InterPro" id="IPR006047">
    <property type="entry name" value="GH13_cat_dom"/>
</dbReference>
<dbReference type="GO" id="GO:0016829">
    <property type="term" value="F:lyase activity"/>
    <property type="evidence" value="ECO:0007669"/>
    <property type="project" value="UniProtKB-KW"/>
</dbReference>
<keyword evidence="2" id="KW-0732">Signal</keyword>
<dbReference type="InterPro" id="IPR017853">
    <property type="entry name" value="GH"/>
</dbReference>
<keyword evidence="1" id="KW-0812">Transmembrane</keyword>
<accession>A0A396STS1</accession>